<keyword evidence="1" id="KW-0812">Transmembrane</keyword>
<keyword evidence="1" id="KW-0472">Membrane</keyword>
<protein>
    <recommendedName>
        <fullName evidence="2">Fibrobacter succinogenes major paralogous domain-containing protein</fullName>
    </recommendedName>
</protein>
<proteinExistence type="predicted"/>
<dbReference type="Proteomes" id="UP000001497">
    <property type="component" value="Chromosome"/>
</dbReference>
<gene>
    <name evidence="3" type="ordered locus">Fisuc_1023</name>
</gene>
<accession>A0ABN3YSZ4</accession>
<keyword evidence="1" id="KW-1133">Transmembrane helix</keyword>
<evidence type="ECO:0000256" key="1">
    <source>
        <dbReference type="SAM" id="Phobius"/>
    </source>
</evidence>
<evidence type="ECO:0000313" key="4">
    <source>
        <dbReference type="Proteomes" id="UP000001497"/>
    </source>
</evidence>
<name>A0ABN3YSZ4_FIBSS</name>
<sequence>MNYSKNCGQLVCKKTNLRLFLIAGLSIILNFAIATFFAVMVVGCSMGGSTEETSYLGGSSEEPSVEALLPNINVTGGAKMLARNVESTEVVDSSAMNTWSVAAKEGTIIRMAELDSVTLDTTGVFYFAKCNGYDGEFRFDSVSLNSPYVMLEIAPYVEDGSWTWDGTWSFDAYDEIWGEYPITYSIIVDVRDSGGVDINIMTYLEAARLRYLVRQGMDFAAAKQQADREILSAFGLPNGSFYFDKGRYPAYSKYETAMLYMNAFTSYWRRTNSPIILADVFGSSGTFTSVDSIRGFFADNAYSFRVRMKSGPGNPAFLDGFLATLYELGTCTAESEGRTVELPCESKLFKDITCVSGAWTILDKNTPEEIEEAFSVTKGTMTDARDGKVYNTVTYSFEGSTYTWFAENLRYSDSLVQPVLEIDSAFFVKNQGRDGEFEEYINSRDSSYWETYAGYAVSDVIGGDSIVMDNGHFQGICPDGWHIPTRKEWSRVFYFAEKESGECYSQDCREQFEVYEGFGWYASQYLHQIGFGDITVEYMTFLDQEYKGAWSVWVLTMDNWKPMDYNVSDDPDVRISVRCVKN</sequence>
<dbReference type="NCBIfam" id="TIGR02145">
    <property type="entry name" value="Fib_succ_major"/>
    <property type="match status" value="1"/>
</dbReference>
<evidence type="ECO:0000313" key="3">
    <source>
        <dbReference type="EMBL" id="ACX74628.1"/>
    </source>
</evidence>
<dbReference type="RefSeq" id="WP_015731895.1">
    <property type="nucleotide sequence ID" value="NC_013410.1"/>
</dbReference>
<feature type="domain" description="Fibrobacter succinogenes major paralogous" evidence="2">
    <location>
        <begin position="402"/>
        <end position="511"/>
    </location>
</feature>
<dbReference type="InterPro" id="IPR011871">
    <property type="entry name" value="Fib_succ_major"/>
</dbReference>
<dbReference type="EMBL" id="CP001792">
    <property type="protein sequence ID" value="ACX74628.1"/>
    <property type="molecule type" value="Genomic_DNA"/>
</dbReference>
<organism evidence="3 4">
    <name type="scientific">Fibrobacter succinogenes (strain ATCC 19169 / S85)</name>
    <dbReference type="NCBI Taxonomy" id="59374"/>
    <lineage>
        <taxon>Bacteria</taxon>
        <taxon>Pseudomonadati</taxon>
        <taxon>Fibrobacterota</taxon>
        <taxon>Fibrobacteria</taxon>
        <taxon>Fibrobacterales</taxon>
        <taxon>Fibrobacteraceae</taxon>
        <taxon>Fibrobacter</taxon>
    </lineage>
</organism>
<dbReference type="Pfam" id="PF09603">
    <property type="entry name" value="Fib_succ_major"/>
    <property type="match status" value="1"/>
</dbReference>
<evidence type="ECO:0000259" key="2">
    <source>
        <dbReference type="Pfam" id="PF09603"/>
    </source>
</evidence>
<keyword evidence="4" id="KW-1185">Reference proteome</keyword>
<reference evidence="3" key="1">
    <citation type="submission" date="2009-10" db="EMBL/GenBank/DDBJ databases">
        <title>Complete sequence of Fibrobacter succinogenes subsp. succinogenes S85.</title>
        <authorList>
            <consortium name="US DOE Joint Genome Institute"/>
            <person name="Lucas S."/>
            <person name="Copeland A."/>
            <person name="Lapidus A."/>
            <person name="Glavina del Rio T."/>
            <person name="Tice H."/>
            <person name="Bruce D."/>
            <person name="Goodwin L."/>
            <person name="Pitluck S."/>
            <person name="Chertkov O."/>
            <person name="Detter J.C."/>
            <person name="Han C."/>
            <person name="Tapia R."/>
            <person name="Larimer F."/>
            <person name="Land M."/>
            <person name="Hauser L."/>
            <person name="Kyrpides N."/>
            <person name="Mikhailova N."/>
            <person name="Weimer P.J."/>
            <person name="Stevenson D.M."/>
            <person name="Boyum J."/>
            <person name="Brumm P.I."/>
            <person name="Mead D."/>
        </authorList>
    </citation>
    <scope>NUCLEOTIDE SEQUENCE [LARGE SCALE GENOMIC DNA]</scope>
    <source>
        <strain evidence="3">S85</strain>
    </source>
</reference>
<feature type="transmembrane region" description="Helical" evidence="1">
    <location>
        <begin position="20"/>
        <end position="43"/>
    </location>
</feature>